<dbReference type="PROSITE" id="PS51387">
    <property type="entry name" value="FAD_PCMH"/>
    <property type="match status" value="1"/>
</dbReference>
<dbReference type="InterPro" id="IPR016166">
    <property type="entry name" value="FAD-bd_PCMH"/>
</dbReference>
<dbReference type="STRING" id="546991.N1JG00"/>
<accession>N1JG00</accession>
<keyword evidence="8" id="KW-1185">Reference proteome</keyword>
<keyword evidence="5" id="KW-0472">Membrane</keyword>
<dbReference type="GO" id="GO:0050614">
    <property type="term" value="F:Delta24-sterol reductase activity"/>
    <property type="evidence" value="ECO:0007669"/>
    <property type="project" value="UniProtKB-EC"/>
</dbReference>
<dbReference type="EC" id="1.3.1.72" evidence="2"/>
<dbReference type="GO" id="GO:0071949">
    <property type="term" value="F:FAD binding"/>
    <property type="evidence" value="ECO:0007669"/>
    <property type="project" value="InterPro"/>
</dbReference>
<feature type="domain" description="FAD-binding PCMH-type" evidence="6">
    <location>
        <begin position="70"/>
        <end position="243"/>
    </location>
</feature>
<dbReference type="GO" id="GO:0005737">
    <property type="term" value="C:cytoplasm"/>
    <property type="evidence" value="ECO:0007669"/>
    <property type="project" value="TreeGrafter"/>
</dbReference>
<dbReference type="Gene3D" id="3.30.465.10">
    <property type="match status" value="1"/>
</dbReference>
<comment type="caution">
    <text evidence="7">The sequence shown here is derived from an EMBL/GenBank/DDBJ whole genome shotgun (WGS) entry which is preliminary data.</text>
</comment>
<dbReference type="PANTHER" id="PTHR10801">
    <property type="entry name" value="24-DEHYDROCHOLESTEROL REDUCTASE"/>
    <property type="match status" value="1"/>
</dbReference>
<evidence type="ECO:0000256" key="2">
    <source>
        <dbReference type="ARBA" id="ARBA00012405"/>
    </source>
</evidence>
<keyword evidence="4" id="KW-1133">Transmembrane helix</keyword>
<evidence type="ECO:0000256" key="1">
    <source>
        <dbReference type="ARBA" id="ARBA00004167"/>
    </source>
</evidence>
<name>N1JG00_BLUG1</name>
<sequence>MKSSILAKYSGQSLVRFDGSYSAAFLRNGRALSTLPTRHHGLACKSLREMSMRSSTIRPAHRYFSTTHSRQGKAPIVTSQHNERVEKISTVIREFYERKEKWRINHGSTNSTRPLDSKKNLVHTTDLSNILEIDMEKRTCLAEPNVPMDRLVEATLGCGLVPLVVPEFPGITVGGSYSGTCGESSSFKHGFFDKSVSSVEMVLATGDVTMLSPDQNSDLFYGAAGALGTFGVTTLVELRLQPAKRFVKATYYPVGSIREAIETIQKFCLDSSLEYIDGIMFDPKSGVIVTGRLTDSADASSSVVRFGRRSDPWFYLHAQENGRRGGVHVEYTPLADYLFRYDRGGFWVGTAAFEYFKVPFNRFTRWALDDFLHTRMMYTALHASGQSKRFVVQDLALPYETAEEFISYTQHELGIWPLWLCPLQATSMPTMHPHSLLQVANPEANPSNSLLNIGLWGWGPKDADEYVRKNRELEKKLKGLGGMKWLYAQTYYDEREFWQQFDRPWYEALRSAYKATTLPNVYDKVKRDESSPDKVAAARAWEKTSIFRRLIGQWPFAGLYGIKKAIESRSYLAARKSEWKR</sequence>
<dbReference type="InterPro" id="IPR036318">
    <property type="entry name" value="FAD-bd_PCMH-like_sf"/>
</dbReference>
<dbReference type="Proteomes" id="UP000015441">
    <property type="component" value="Unassembled WGS sequence"/>
</dbReference>
<dbReference type="eggNOG" id="KOG1262">
    <property type="taxonomic scope" value="Eukaryota"/>
</dbReference>
<dbReference type="PANTHER" id="PTHR10801:SF10">
    <property type="entry name" value="FAD BINDING DOMAIN PROTEIN (AFU_ORTHOLOGUE AFUA_6G14300)"/>
    <property type="match status" value="1"/>
</dbReference>
<evidence type="ECO:0000256" key="4">
    <source>
        <dbReference type="ARBA" id="ARBA00022989"/>
    </source>
</evidence>
<reference evidence="7 8" key="1">
    <citation type="journal article" date="2010" name="Science">
        <title>Genome expansion and gene loss in powdery mildew fungi reveal tradeoffs in extreme parasitism.</title>
        <authorList>
            <person name="Spanu P.D."/>
            <person name="Abbott J.C."/>
            <person name="Amselem J."/>
            <person name="Burgis T.A."/>
            <person name="Soanes D.M."/>
            <person name="Stueber K."/>
            <person name="Ver Loren van Themaat E."/>
            <person name="Brown J.K.M."/>
            <person name="Butcher S.A."/>
            <person name="Gurr S.J."/>
            <person name="Lebrun M.-H."/>
            <person name="Ridout C.J."/>
            <person name="Schulze-Lefert P."/>
            <person name="Talbot N.J."/>
            <person name="Ahmadinejad N."/>
            <person name="Ametz C."/>
            <person name="Barton G.R."/>
            <person name="Benjdia M."/>
            <person name="Bidzinski P."/>
            <person name="Bindschedler L.V."/>
            <person name="Both M."/>
            <person name="Brewer M.T."/>
            <person name="Cadle-Davidson L."/>
            <person name="Cadle-Davidson M.M."/>
            <person name="Collemare J."/>
            <person name="Cramer R."/>
            <person name="Frenkel O."/>
            <person name="Godfrey D."/>
            <person name="Harriman J."/>
            <person name="Hoede C."/>
            <person name="King B.C."/>
            <person name="Klages S."/>
            <person name="Kleemann J."/>
            <person name="Knoll D."/>
            <person name="Koti P.S."/>
            <person name="Kreplak J."/>
            <person name="Lopez-Ruiz F.J."/>
            <person name="Lu X."/>
            <person name="Maekawa T."/>
            <person name="Mahanil S."/>
            <person name="Micali C."/>
            <person name="Milgroom M.G."/>
            <person name="Montana G."/>
            <person name="Noir S."/>
            <person name="O'Connell R.J."/>
            <person name="Oberhaensli S."/>
            <person name="Parlange F."/>
            <person name="Pedersen C."/>
            <person name="Quesneville H."/>
            <person name="Reinhardt R."/>
            <person name="Rott M."/>
            <person name="Sacristan S."/>
            <person name="Schmidt S.M."/>
            <person name="Schoen M."/>
            <person name="Skamnioti P."/>
            <person name="Sommer H."/>
            <person name="Stephens A."/>
            <person name="Takahara H."/>
            <person name="Thordal-Christensen H."/>
            <person name="Vigouroux M."/>
            <person name="Wessling R."/>
            <person name="Wicker T."/>
            <person name="Panstruga R."/>
        </authorList>
    </citation>
    <scope>NUCLEOTIDE SEQUENCE [LARGE SCALE GENOMIC DNA]</scope>
    <source>
        <strain evidence="7">DH14</strain>
    </source>
</reference>
<organism evidence="7 8">
    <name type="scientific">Blumeria graminis f. sp. hordei (strain DH14)</name>
    <name type="common">Barley powdery mildew</name>
    <name type="synonym">Oidium monilioides f. sp. hordei</name>
    <dbReference type="NCBI Taxonomy" id="546991"/>
    <lineage>
        <taxon>Eukaryota</taxon>
        <taxon>Fungi</taxon>
        <taxon>Dikarya</taxon>
        <taxon>Ascomycota</taxon>
        <taxon>Pezizomycotina</taxon>
        <taxon>Leotiomycetes</taxon>
        <taxon>Erysiphales</taxon>
        <taxon>Erysiphaceae</taxon>
        <taxon>Blumeria</taxon>
        <taxon>Blumeria hordei</taxon>
    </lineage>
</organism>
<dbReference type="HOGENOM" id="CLU_025883_0_0_1"/>
<protein>
    <recommendedName>
        <fullName evidence="2">Delta(24)-sterol reductase</fullName>
        <ecNumber evidence="2">1.3.1.72</ecNumber>
    </recommendedName>
</protein>
<evidence type="ECO:0000313" key="8">
    <source>
        <dbReference type="Proteomes" id="UP000015441"/>
    </source>
</evidence>
<evidence type="ECO:0000313" key="7">
    <source>
        <dbReference type="EMBL" id="CCU76673.1"/>
    </source>
</evidence>
<evidence type="ECO:0000259" key="6">
    <source>
        <dbReference type="PROSITE" id="PS51387"/>
    </source>
</evidence>
<dbReference type="InterPro" id="IPR016169">
    <property type="entry name" value="FAD-bd_PCMH_sub2"/>
</dbReference>
<dbReference type="EMBL" id="CAUH01002871">
    <property type="protein sequence ID" value="CCU76673.1"/>
    <property type="molecule type" value="Genomic_DNA"/>
</dbReference>
<dbReference type="GO" id="GO:0016020">
    <property type="term" value="C:membrane"/>
    <property type="evidence" value="ECO:0007669"/>
    <property type="project" value="UniProtKB-SubCell"/>
</dbReference>
<dbReference type="AlphaFoldDB" id="N1JG00"/>
<gene>
    <name evidence="7" type="ORF">BGHDH14_bgh04053</name>
</gene>
<dbReference type="InParanoid" id="N1JG00"/>
<comment type="subcellular location">
    <subcellularLocation>
        <location evidence="1">Membrane</location>
        <topology evidence="1">Single-pass membrane protein</topology>
    </subcellularLocation>
</comment>
<evidence type="ECO:0000256" key="3">
    <source>
        <dbReference type="ARBA" id="ARBA00022692"/>
    </source>
</evidence>
<dbReference type="InterPro" id="IPR006094">
    <property type="entry name" value="Oxid_FAD_bind_N"/>
</dbReference>
<proteinExistence type="predicted"/>
<dbReference type="Pfam" id="PF01565">
    <property type="entry name" value="FAD_binding_4"/>
    <property type="match status" value="1"/>
</dbReference>
<evidence type="ECO:0000256" key="5">
    <source>
        <dbReference type="ARBA" id="ARBA00023136"/>
    </source>
</evidence>
<dbReference type="SUPFAM" id="SSF56176">
    <property type="entry name" value="FAD-binding/transporter-associated domain-like"/>
    <property type="match status" value="1"/>
</dbReference>
<dbReference type="OrthoDB" id="415825at2759"/>
<keyword evidence="3" id="KW-0812">Transmembrane</keyword>
<dbReference type="InterPro" id="IPR040165">
    <property type="entry name" value="Diminuto-like"/>
</dbReference>
<dbReference type="GO" id="GO:0008202">
    <property type="term" value="P:steroid metabolic process"/>
    <property type="evidence" value="ECO:0007669"/>
    <property type="project" value="TreeGrafter"/>
</dbReference>
<dbReference type="GO" id="GO:0000246">
    <property type="term" value="F:Delta24(24-1) sterol reductase activity"/>
    <property type="evidence" value="ECO:0007669"/>
    <property type="project" value="TreeGrafter"/>
</dbReference>